<feature type="compositionally biased region" description="Basic and acidic residues" evidence="1">
    <location>
        <begin position="27"/>
        <end position="40"/>
    </location>
</feature>
<proteinExistence type="predicted"/>
<protein>
    <submittedName>
        <fullName evidence="2">Uncharacterized protein</fullName>
    </submittedName>
</protein>
<dbReference type="Proteomes" id="UP000008076">
    <property type="component" value="Unassembled WGS sequence"/>
</dbReference>
<dbReference type="OrthoDB" id="31572at2759"/>
<dbReference type="AlphaFoldDB" id="B0ELQ3"/>
<feature type="region of interest" description="Disordered" evidence="1">
    <location>
        <begin position="1"/>
        <end position="43"/>
    </location>
</feature>
<evidence type="ECO:0000313" key="2">
    <source>
        <dbReference type="EMBL" id="EDR24543.1"/>
    </source>
</evidence>
<organism evidence="3">
    <name type="scientific">Entamoeba dispar (strain ATCC PRA-260 / SAW760)</name>
    <dbReference type="NCBI Taxonomy" id="370354"/>
    <lineage>
        <taxon>Eukaryota</taxon>
        <taxon>Amoebozoa</taxon>
        <taxon>Evosea</taxon>
        <taxon>Archamoebae</taxon>
        <taxon>Mastigamoebida</taxon>
        <taxon>Entamoebidae</taxon>
        <taxon>Entamoeba</taxon>
    </lineage>
</organism>
<name>B0ELQ3_ENTDS</name>
<accession>B0ELQ3</accession>
<evidence type="ECO:0000256" key="1">
    <source>
        <dbReference type="SAM" id="MobiDB-lite"/>
    </source>
</evidence>
<dbReference type="OMA" id="RIHFLIM"/>
<dbReference type="EMBL" id="DS549904">
    <property type="protein sequence ID" value="EDR24543.1"/>
    <property type="molecule type" value="Genomic_DNA"/>
</dbReference>
<keyword evidence="3" id="KW-1185">Reference proteome</keyword>
<evidence type="ECO:0000313" key="3">
    <source>
        <dbReference type="Proteomes" id="UP000008076"/>
    </source>
</evidence>
<dbReference type="KEGG" id="edi:EDI_224420"/>
<gene>
    <name evidence="2" type="ORF">EDI_224420</name>
</gene>
<dbReference type="eggNOG" id="ENOG502RE2T">
    <property type="taxonomic scope" value="Eukaryota"/>
</dbReference>
<dbReference type="GeneID" id="5884213"/>
<dbReference type="RefSeq" id="XP_001739089.1">
    <property type="nucleotide sequence ID" value="XM_001739037.1"/>
</dbReference>
<reference evidence="3" key="1">
    <citation type="submission" date="2007-12" db="EMBL/GenBank/DDBJ databases">
        <title>Annotation of Entamoeba dispar SAW760.</title>
        <authorList>
            <person name="Lorenzi H."/>
            <person name="Inman J."/>
            <person name="Schobel S."/>
            <person name="Amedeo P."/>
            <person name="Caler E."/>
        </authorList>
    </citation>
    <scope>NUCLEOTIDE SEQUENCE [LARGE SCALE GENOMIC DNA]</scope>
    <source>
        <strain evidence="3">ATCC PRA-260 / SAW760</strain>
    </source>
</reference>
<dbReference type="VEuPathDB" id="AmoebaDB:EDI_224420"/>
<sequence length="263" mass="31882">MNQQPVYEKTYQKLRIRENEGAQQRNFQHDEINKESEQTKKTKWYKSNEIQQRQMSTIRDDTTKEGHNEKREDISRREINQEHYNFEKYKDILLRIRTLVKTIYPIANLESVNRLSNLIIYNLIVYGINVEEWREIEEIKEFNIEALQRNVIDQIVLTHRKHEVILKALFVDKVKRIITRINEGNVLIEEIYKYPLIGTEWGYAFDIALCNEIVKKGNEMYHEYLNNPIISYYLMYQFGVVDEQKQIEIIKTRIHFLIMLFNM</sequence>